<reference evidence="1 2" key="1">
    <citation type="submission" date="2018-11" db="EMBL/GenBank/DDBJ databases">
        <title>Species Designations Belie Phenotypic and Genotypic Heterogeneity in Oral Streptococci.</title>
        <authorList>
            <person name="Velsko I."/>
        </authorList>
    </citation>
    <scope>NUCLEOTIDE SEQUENCE [LARGE SCALE GENOMIC DNA]</scope>
    <source>
        <strain evidence="1 2">BCA6</strain>
    </source>
</reference>
<accession>A0A3R9MIV8</accession>
<dbReference type="EMBL" id="RJPM01000001">
    <property type="protein sequence ID" value="RSJ77863.1"/>
    <property type="molecule type" value="Genomic_DNA"/>
</dbReference>
<dbReference type="Pfam" id="PF12686">
    <property type="entry name" value="DUF3800"/>
    <property type="match status" value="1"/>
</dbReference>
<evidence type="ECO:0000313" key="2">
    <source>
        <dbReference type="Proteomes" id="UP000272213"/>
    </source>
</evidence>
<sequence>MYYFFQDESFHDLKITEKGGELNFDHLDASPYFVNVFLGFSDEIYKDIKESYREWENDNKKYLGIKSEDEFKSESIKAKNFEFGLASMNLRYINFYSYLFDLLNQYDIIIQLSTTNKLELLISNVFAEYFAVIENLIYQYDLPLIKYSLIKLIDRHRTSRLIKLLFDTNADSKLVISEIGSILDRIITEQVHYPHLSREVDTAKLFKELLNKLSFTISALDSYNWDYSWSFDGLMGLLNEINIPDKDIVLFLDGKSWRTEGMFKAAVERFHFAEILREESENHVGIRVADFLSNFIGRIIRNLDLDIRTANISNITYIDEEWFNVRKEGFECYKLLGSVLRTRQNIYWTTQVGIYFDIAILFYKFIDYFCNFKDYETYRDISNREHTEILNVIVKHALSSRLN</sequence>
<gene>
    <name evidence="1" type="ORF">D8798_01635</name>
</gene>
<name>A0A3R9MIV8_STRCR</name>
<dbReference type="InterPro" id="IPR024524">
    <property type="entry name" value="DUF3800"/>
</dbReference>
<dbReference type="Proteomes" id="UP000272213">
    <property type="component" value="Unassembled WGS sequence"/>
</dbReference>
<evidence type="ECO:0008006" key="3">
    <source>
        <dbReference type="Google" id="ProtNLM"/>
    </source>
</evidence>
<organism evidence="1 2">
    <name type="scientific">Streptococcus cristatus</name>
    <dbReference type="NCBI Taxonomy" id="45634"/>
    <lineage>
        <taxon>Bacteria</taxon>
        <taxon>Bacillati</taxon>
        <taxon>Bacillota</taxon>
        <taxon>Bacilli</taxon>
        <taxon>Lactobacillales</taxon>
        <taxon>Streptococcaceae</taxon>
        <taxon>Streptococcus</taxon>
    </lineage>
</organism>
<evidence type="ECO:0000313" key="1">
    <source>
        <dbReference type="EMBL" id="RSJ77863.1"/>
    </source>
</evidence>
<dbReference type="AlphaFoldDB" id="A0A3R9MIV8"/>
<comment type="caution">
    <text evidence="1">The sequence shown here is derived from an EMBL/GenBank/DDBJ whole genome shotgun (WGS) entry which is preliminary data.</text>
</comment>
<dbReference type="RefSeq" id="WP_125381740.1">
    <property type="nucleotide sequence ID" value="NZ_RJPM01000001.1"/>
</dbReference>
<protein>
    <recommendedName>
        <fullName evidence="3">DUF3800 domain-containing protein</fullName>
    </recommendedName>
</protein>
<proteinExistence type="predicted"/>